<accession>A0A844M0L3</accession>
<dbReference type="PANTHER" id="PTHR37816:SF1">
    <property type="entry name" value="TOXIN"/>
    <property type="match status" value="1"/>
</dbReference>
<gene>
    <name evidence="1" type="ORF">GB996_06700</name>
</gene>
<sequence>MKKVNVLGTSGSGKSTFAKALADKLNCAYVEMDGLFWLDNWQHVDDQTFIKNIEKALDKPAFVLDGNYSRTIPIKWKDIDTVIWLNYSFPLVLSRAFRRAIFRTISRKKLWDTNNVESLTRLFSKKSIIWWTITTHHKNRKKVRQLINKPEHQHIKFIELTKPIEAKTLLKSL</sequence>
<dbReference type="InterPro" id="IPR027417">
    <property type="entry name" value="P-loop_NTPase"/>
</dbReference>
<dbReference type="EMBL" id="WFKQ01000004">
    <property type="protein sequence ID" value="MUG32482.1"/>
    <property type="molecule type" value="Genomic_DNA"/>
</dbReference>
<keyword evidence="2" id="KW-1185">Reference proteome</keyword>
<proteinExistence type="predicted"/>
<dbReference type="InterPro" id="IPR052922">
    <property type="entry name" value="Cytidylate_Kinase-2"/>
</dbReference>
<organism evidence="1 2">
    <name type="scientific">Psychrobacter sanguinis</name>
    <dbReference type="NCBI Taxonomy" id="861445"/>
    <lineage>
        <taxon>Bacteria</taxon>
        <taxon>Pseudomonadati</taxon>
        <taxon>Pseudomonadota</taxon>
        <taxon>Gammaproteobacteria</taxon>
        <taxon>Moraxellales</taxon>
        <taxon>Moraxellaceae</taxon>
        <taxon>Psychrobacter</taxon>
    </lineage>
</organism>
<dbReference type="PANTHER" id="PTHR37816">
    <property type="entry name" value="YALI0E33011P"/>
    <property type="match status" value="1"/>
</dbReference>
<dbReference type="Proteomes" id="UP000442109">
    <property type="component" value="Unassembled WGS sequence"/>
</dbReference>
<evidence type="ECO:0000313" key="1">
    <source>
        <dbReference type="EMBL" id="MUG32482.1"/>
    </source>
</evidence>
<protein>
    <submittedName>
        <fullName evidence="1">AAA family ATPase</fullName>
    </submittedName>
</protein>
<dbReference type="SUPFAM" id="SSF52540">
    <property type="entry name" value="P-loop containing nucleoside triphosphate hydrolases"/>
    <property type="match status" value="1"/>
</dbReference>
<dbReference type="AlphaFoldDB" id="A0A844M0L3"/>
<reference evidence="1 2" key="1">
    <citation type="journal article" date="2019" name="PLoS ONE">
        <title>Pup mortality in New Zealand sea lions (Phocarctos hookeri) at Enderby Island, Auckland Islands, 2013-18.</title>
        <authorList>
            <person name="Michael S.A."/>
            <person name="Hayman D.T.S."/>
            <person name="Gray R."/>
            <person name="Zhang J."/>
            <person name="Rogers L."/>
            <person name="Roe W.D."/>
        </authorList>
    </citation>
    <scope>NUCLEOTIDE SEQUENCE [LARGE SCALE GENOMIC DNA]</scope>
    <source>
        <strain evidence="1 2">SM868</strain>
    </source>
</reference>
<name>A0A844M0L3_9GAMM</name>
<evidence type="ECO:0000313" key="2">
    <source>
        <dbReference type="Proteomes" id="UP000442109"/>
    </source>
</evidence>
<comment type="caution">
    <text evidence="1">The sequence shown here is derived from an EMBL/GenBank/DDBJ whole genome shotgun (WGS) entry which is preliminary data.</text>
</comment>
<dbReference type="Gene3D" id="3.40.50.300">
    <property type="entry name" value="P-loop containing nucleotide triphosphate hydrolases"/>
    <property type="match status" value="1"/>
</dbReference>